<dbReference type="Proteomes" id="UP000198345">
    <property type="component" value="Unassembled WGS sequence"/>
</dbReference>
<reference evidence="1 2" key="1">
    <citation type="submission" date="2016-11" db="EMBL/GenBank/DDBJ databases">
        <title>Whole genomes of Flavobacteriaceae.</title>
        <authorList>
            <person name="Stine C."/>
            <person name="Li C."/>
            <person name="Tadesse D."/>
        </authorList>
    </citation>
    <scope>NUCLEOTIDE SEQUENCE [LARGE SCALE GENOMIC DNA]</scope>
    <source>
        <strain evidence="1 2">DSM 18292</strain>
    </source>
</reference>
<dbReference type="AlphaFoldDB" id="A0A226HI63"/>
<accession>A0A226HI63</accession>
<dbReference type="OrthoDB" id="583051at2"/>
<proteinExistence type="predicted"/>
<evidence type="ECO:0000313" key="2">
    <source>
        <dbReference type="Proteomes" id="UP000198345"/>
    </source>
</evidence>
<keyword evidence="2" id="KW-1185">Reference proteome</keyword>
<comment type="caution">
    <text evidence="1">The sequence shown here is derived from an EMBL/GenBank/DDBJ whole genome shotgun (WGS) entry which is preliminary data.</text>
</comment>
<evidence type="ECO:0000313" key="1">
    <source>
        <dbReference type="EMBL" id="OXA93794.1"/>
    </source>
</evidence>
<organism evidence="1 2">
    <name type="scientific">Flavobacterium hercynium</name>
    <dbReference type="NCBI Taxonomy" id="387094"/>
    <lineage>
        <taxon>Bacteria</taxon>
        <taxon>Pseudomonadati</taxon>
        <taxon>Bacteroidota</taxon>
        <taxon>Flavobacteriia</taxon>
        <taxon>Flavobacteriales</taxon>
        <taxon>Flavobacteriaceae</taxon>
        <taxon>Flavobacterium</taxon>
    </lineage>
</organism>
<name>A0A226HI63_9FLAO</name>
<sequence length="336" mass="39712">MNIKTQSAKAFQDCKMKAVKKIKICFHPNCTEKSINSHILQKNGILSTIAEGRHVMQPFINQFSNPSVSIKAIGLNEAFSFNCFCLEHDTKLFTTIETNEIDFGNYKNCLLFTLRTIYNEKFRKLVNVDVYSCLESNHSNLYNCSMLREMSFEENLGIMDIARTEMLIWNDINNNTESFVFRVREIEKKEICLSSFYNYETSQELNFYHYINGKQKEEVVDIFINLFPYKDKSILMMGYKKSEENLVSKYVESFFSDNEETLESKITNLMFFQCETWAISPSLYKMRIEGNNTILKETLKFSAQNDNERLFFDINIFRDDFNKKFNIFKKEKRLLK</sequence>
<dbReference type="EMBL" id="MUGW01000012">
    <property type="protein sequence ID" value="OXA93794.1"/>
    <property type="molecule type" value="Genomic_DNA"/>
</dbReference>
<dbReference type="RefSeq" id="WP_089048943.1">
    <property type="nucleotide sequence ID" value="NZ_FXTV01000006.1"/>
</dbReference>
<gene>
    <name evidence="1" type="ORF">B0A66_05965</name>
</gene>
<protein>
    <submittedName>
        <fullName evidence="1">Uncharacterized protein</fullName>
    </submittedName>
</protein>